<keyword evidence="1" id="KW-1133">Transmembrane helix</keyword>
<keyword evidence="1" id="KW-0812">Transmembrane</keyword>
<evidence type="ECO:0000256" key="1">
    <source>
        <dbReference type="SAM" id="Phobius"/>
    </source>
</evidence>
<dbReference type="RefSeq" id="WP_109869149.1">
    <property type="nucleotide sequence ID" value="NZ_QGNA01000001.1"/>
</dbReference>
<dbReference type="AlphaFoldDB" id="A0A317FLU1"/>
<accession>A0A317FLU1</accession>
<dbReference type="OrthoDB" id="7284440at2"/>
<name>A0A317FLU1_9PROT</name>
<keyword evidence="3" id="KW-1185">Reference proteome</keyword>
<gene>
    <name evidence="2" type="ORF">DFH01_04405</name>
</gene>
<evidence type="ECO:0000313" key="3">
    <source>
        <dbReference type="Proteomes" id="UP000245765"/>
    </source>
</evidence>
<evidence type="ECO:0008006" key="4">
    <source>
        <dbReference type="Google" id="ProtNLM"/>
    </source>
</evidence>
<keyword evidence="1" id="KW-0472">Membrane</keyword>
<proteinExistence type="predicted"/>
<comment type="caution">
    <text evidence="2">The sequence shown here is derived from an EMBL/GenBank/DDBJ whole genome shotgun (WGS) entry which is preliminary data.</text>
</comment>
<sequence length="97" mass="11116">MMEFRPSVRRKAAGISLLGLGVLGLVLPFLQGFLFLALGLFVLRHQYLWAHRGMGWIAGRWPDAVGQVETMEARLIARWQLGMVRLRQRARRLFGRA</sequence>
<dbReference type="EMBL" id="QGNA01000001">
    <property type="protein sequence ID" value="PWS38528.1"/>
    <property type="molecule type" value="Genomic_DNA"/>
</dbReference>
<evidence type="ECO:0000313" key="2">
    <source>
        <dbReference type="EMBL" id="PWS38528.1"/>
    </source>
</evidence>
<reference evidence="3" key="1">
    <citation type="submission" date="2018-05" db="EMBL/GenBank/DDBJ databases">
        <authorList>
            <person name="Du Z."/>
            <person name="Wang X."/>
        </authorList>
    </citation>
    <scope>NUCLEOTIDE SEQUENCE [LARGE SCALE GENOMIC DNA]</scope>
    <source>
        <strain evidence="3">CQN31</strain>
    </source>
</reference>
<feature type="transmembrane region" description="Helical" evidence="1">
    <location>
        <begin position="12"/>
        <end position="43"/>
    </location>
</feature>
<protein>
    <recommendedName>
        <fullName evidence="4">Transmembrane protein (PGPGW)</fullName>
    </recommendedName>
</protein>
<dbReference type="Proteomes" id="UP000245765">
    <property type="component" value="Unassembled WGS sequence"/>
</dbReference>
<organism evidence="2 3">
    <name type="scientific">Falsiroseomonas bella</name>
    <dbReference type="NCBI Taxonomy" id="2184016"/>
    <lineage>
        <taxon>Bacteria</taxon>
        <taxon>Pseudomonadati</taxon>
        <taxon>Pseudomonadota</taxon>
        <taxon>Alphaproteobacteria</taxon>
        <taxon>Acetobacterales</taxon>
        <taxon>Roseomonadaceae</taxon>
        <taxon>Falsiroseomonas</taxon>
    </lineage>
</organism>